<dbReference type="Proteomes" id="UP001140293">
    <property type="component" value="Unassembled WGS sequence"/>
</dbReference>
<proteinExistence type="predicted"/>
<reference evidence="1" key="1">
    <citation type="submission" date="2020-07" db="EMBL/GenBank/DDBJ databases">
        <authorList>
            <person name="Pettersson B.M.F."/>
            <person name="Behra P.R.K."/>
            <person name="Ramesh M."/>
            <person name="Das S."/>
            <person name="Dasgupta S."/>
            <person name="Kirsebom L.A."/>
        </authorList>
    </citation>
    <scope>NUCLEOTIDE SEQUENCE</scope>
    <source>
        <strain evidence="1">DSM 44615</strain>
    </source>
</reference>
<keyword evidence="2" id="KW-1185">Reference proteome</keyword>
<protein>
    <submittedName>
        <fullName evidence="1">Uncharacterized protein</fullName>
    </submittedName>
</protein>
<comment type="caution">
    <text evidence="1">The sequence shown here is derived from an EMBL/GenBank/DDBJ whole genome shotgun (WGS) entry which is preliminary data.</text>
</comment>
<name>A0A9X3BVZ1_9MYCO</name>
<gene>
    <name evidence="1" type="ORF">H7I41_14180</name>
</gene>
<dbReference type="EMBL" id="JACKSJ010000112">
    <property type="protein sequence ID" value="MCV7171061.1"/>
    <property type="molecule type" value="Genomic_DNA"/>
</dbReference>
<organism evidence="1 2">
    <name type="scientific">[Mycobacterium] manitobense</name>
    <dbReference type="NCBI Taxonomy" id="190147"/>
    <lineage>
        <taxon>Bacteria</taxon>
        <taxon>Bacillati</taxon>
        <taxon>Actinomycetota</taxon>
        <taxon>Actinomycetes</taxon>
        <taxon>Mycobacteriales</taxon>
        <taxon>Mycobacteriaceae</taxon>
        <taxon>Mycolicibacterium</taxon>
    </lineage>
</organism>
<feature type="non-terminal residue" evidence="1">
    <location>
        <position position="86"/>
    </location>
</feature>
<reference evidence="1" key="2">
    <citation type="journal article" date="2022" name="BMC Genomics">
        <title>Comparative genome analysis of mycobacteria focusing on tRNA and non-coding RNA.</title>
        <authorList>
            <person name="Behra P.R.K."/>
            <person name="Pettersson B.M.F."/>
            <person name="Ramesh M."/>
            <person name="Das S."/>
            <person name="Dasgupta S."/>
            <person name="Kirsebom L.A."/>
        </authorList>
    </citation>
    <scope>NUCLEOTIDE SEQUENCE</scope>
    <source>
        <strain evidence="1">DSM 44615</strain>
    </source>
</reference>
<evidence type="ECO:0000313" key="1">
    <source>
        <dbReference type="EMBL" id="MCV7171061.1"/>
    </source>
</evidence>
<dbReference type="AlphaFoldDB" id="A0A9X3BVZ1"/>
<dbReference type="PANTHER" id="PTHR39338">
    <property type="entry name" value="BLL5662 PROTEIN-RELATED"/>
    <property type="match status" value="1"/>
</dbReference>
<evidence type="ECO:0000313" key="2">
    <source>
        <dbReference type="Proteomes" id="UP001140293"/>
    </source>
</evidence>
<accession>A0A9X3BVZ1</accession>
<dbReference type="PANTHER" id="PTHR39338:SF5">
    <property type="entry name" value="BLR6139 PROTEIN"/>
    <property type="match status" value="1"/>
</dbReference>
<sequence length="86" mass="9358">MASRRTRPPQPLAPHGIPGHLVEFVEALRGVGIAVGPSETVDAGRVMTVLGLGDRSALREGLACAVLRRPDHRDTYDAMFDLWWPA</sequence>